<accession>I5ASU0</accession>
<comment type="cofactor">
    <cofactor evidence="1">
        <name>Mn(2+)</name>
        <dbReference type="ChEBI" id="CHEBI:29035"/>
    </cofactor>
</comment>
<evidence type="ECO:0000256" key="5">
    <source>
        <dbReference type="ARBA" id="ARBA00022842"/>
    </source>
</evidence>
<dbReference type="SUPFAM" id="SSF55811">
    <property type="entry name" value="Nudix"/>
    <property type="match status" value="1"/>
</dbReference>
<dbReference type="eggNOG" id="COG0494">
    <property type="taxonomic scope" value="Bacteria"/>
</dbReference>
<evidence type="ECO:0000259" key="7">
    <source>
        <dbReference type="PROSITE" id="PS51462"/>
    </source>
</evidence>
<dbReference type="CDD" id="cd03426">
    <property type="entry name" value="NUDIX_CoAse_Nudt7"/>
    <property type="match status" value="1"/>
</dbReference>
<name>I5ASU0_EUBC6</name>
<dbReference type="HOGENOM" id="CLU_040940_5_2_9"/>
<feature type="domain" description="Nudix hydrolase" evidence="7">
    <location>
        <begin position="26"/>
        <end position="158"/>
    </location>
</feature>
<evidence type="ECO:0000256" key="1">
    <source>
        <dbReference type="ARBA" id="ARBA00001936"/>
    </source>
</evidence>
<dbReference type="InterPro" id="IPR045121">
    <property type="entry name" value="CoAse"/>
</dbReference>
<dbReference type="GO" id="GO:0046872">
    <property type="term" value="F:metal ion binding"/>
    <property type="evidence" value="ECO:0007669"/>
    <property type="project" value="UniProtKB-KW"/>
</dbReference>
<dbReference type="OrthoDB" id="9802805at2"/>
<keyword evidence="4" id="KW-0378">Hydrolase</keyword>
<dbReference type="EMBL" id="CM001487">
    <property type="protein sequence ID" value="EIM56863.1"/>
    <property type="molecule type" value="Genomic_DNA"/>
</dbReference>
<proteinExistence type="predicted"/>
<evidence type="ECO:0000256" key="2">
    <source>
        <dbReference type="ARBA" id="ARBA00001946"/>
    </source>
</evidence>
<dbReference type="GO" id="GO:0010945">
    <property type="term" value="F:coenzyme A diphosphatase activity"/>
    <property type="evidence" value="ECO:0007669"/>
    <property type="project" value="InterPro"/>
</dbReference>
<keyword evidence="9" id="KW-1185">Reference proteome</keyword>
<evidence type="ECO:0000256" key="6">
    <source>
        <dbReference type="ARBA" id="ARBA00023211"/>
    </source>
</evidence>
<gene>
    <name evidence="8" type="ORF">EubceDRAFT1_1044</name>
</gene>
<keyword evidence="6" id="KW-0464">Manganese</keyword>
<sequence length="213" mass="24012">MQNDYVYLIREKLKGHAPVFTGISDAEISAVVIPLIRGERGLEILFEKRAGALSSQPGEVCLPGGRLDKGETAEEAGIREICEELLIDSRRVHVIGKMNAVMGPSGAPVWPMVALLEDYSFTYSDEEVAEVFTVPLEWFVNTKPEVYMTWLETKPEEGFPYELIPGGKKYPWRRKKNPVYFYRADPHVIWGMTAKVIADLIALLAVKNAREKK</sequence>
<evidence type="ECO:0000313" key="8">
    <source>
        <dbReference type="EMBL" id="EIM56863.1"/>
    </source>
</evidence>
<dbReference type="Pfam" id="PF00293">
    <property type="entry name" value="NUDIX"/>
    <property type="match status" value="1"/>
</dbReference>
<dbReference type="AlphaFoldDB" id="I5ASU0"/>
<dbReference type="PROSITE" id="PS51462">
    <property type="entry name" value="NUDIX"/>
    <property type="match status" value="1"/>
</dbReference>
<dbReference type="PANTHER" id="PTHR12992:SF11">
    <property type="entry name" value="MITOCHONDRIAL COENZYME A DIPHOSPHATASE NUDT8"/>
    <property type="match status" value="1"/>
</dbReference>
<dbReference type="Gene3D" id="3.90.79.10">
    <property type="entry name" value="Nucleoside Triphosphate Pyrophosphohydrolase"/>
    <property type="match status" value="1"/>
</dbReference>
<dbReference type="InterPro" id="IPR000086">
    <property type="entry name" value="NUDIX_hydrolase_dom"/>
</dbReference>
<keyword evidence="3" id="KW-0479">Metal-binding</keyword>
<organism evidence="8 9">
    <name type="scientific">Eubacterium cellulosolvens (strain ATCC 43171 / JCM 9499 / 6)</name>
    <name type="common">Cillobacterium cellulosolvens</name>
    <dbReference type="NCBI Taxonomy" id="633697"/>
    <lineage>
        <taxon>Bacteria</taxon>
        <taxon>Bacillati</taxon>
        <taxon>Bacillota</taxon>
        <taxon>Clostridia</taxon>
        <taxon>Eubacteriales</taxon>
        <taxon>Eubacteriaceae</taxon>
        <taxon>Eubacterium</taxon>
    </lineage>
</organism>
<evidence type="ECO:0000313" key="9">
    <source>
        <dbReference type="Proteomes" id="UP000005753"/>
    </source>
</evidence>
<dbReference type="Proteomes" id="UP000005753">
    <property type="component" value="Chromosome"/>
</dbReference>
<comment type="cofactor">
    <cofactor evidence="2">
        <name>Mg(2+)</name>
        <dbReference type="ChEBI" id="CHEBI:18420"/>
    </cofactor>
</comment>
<reference evidence="8 9" key="1">
    <citation type="submission" date="2010-08" db="EMBL/GenBank/DDBJ databases">
        <authorList>
            <consortium name="US DOE Joint Genome Institute (JGI-PGF)"/>
            <person name="Lucas S."/>
            <person name="Copeland A."/>
            <person name="Lapidus A."/>
            <person name="Cheng J.-F."/>
            <person name="Bruce D."/>
            <person name="Goodwin L."/>
            <person name="Pitluck S."/>
            <person name="Land M.L."/>
            <person name="Hauser L."/>
            <person name="Chang Y.-J."/>
            <person name="Anderson I.J."/>
            <person name="Johnson E."/>
            <person name="Mulhopadhyay B."/>
            <person name="Kyrpides N."/>
            <person name="Woyke T.J."/>
        </authorList>
    </citation>
    <scope>NUCLEOTIDE SEQUENCE [LARGE SCALE GENOMIC DNA]</scope>
    <source>
        <strain evidence="8 9">6</strain>
    </source>
</reference>
<keyword evidence="5" id="KW-0460">Magnesium</keyword>
<protein>
    <submittedName>
        <fullName evidence="8">ADP-ribose pyrophosphatase</fullName>
    </submittedName>
</protein>
<dbReference type="STRING" id="633697.EubceDRAFT1_1044"/>
<evidence type="ECO:0000256" key="4">
    <source>
        <dbReference type="ARBA" id="ARBA00022801"/>
    </source>
</evidence>
<dbReference type="PANTHER" id="PTHR12992">
    <property type="entry name" value="NUDIX HYDROLASE"/>
    <property type="match status" value="1"/>
</dbReference>
<reference evidence="8 9" key="2">
    <citation type="submission" date="2012-02" db="EMBL/GenBank/DDBJ databases">
        <title>Improved High-Quality Draft sequence of Eubacterium cellulosolvens 6.</title>
        <authorList>
            <consortium name="US DOE Joint Genome Institute"/>
            <person name="Lucas S."/>
            <person name="Han J."/>
            <person name="Lapidus A."/>
            <person name="Cheng J.-F."/>
            <person name="Goodwin L."/>
            <person name="Pitluck S."/>
            <person name="Peters L."/>
            <person name="Mikhailova N."/>
            <person name="Gu W."/>
            <person name="Detter J.C."/>
            <person name="Han C."/>
            <person name="Tapia R."/>
            <person name="Land M."/>
            <person name="Hauser L."/>
            <person name="Kyrpides N."/>
            <person name="Ivanova N."/>
            <person name="Pagani I."/>
            <person name="Johnson E."/>
            <person name="Mukhopadhyay B."/>
            <person name="Anderson I."/>
            <person name="Woyke T."/>
        </authorList>
    </citation>
    <scope>NUCLEOTIDE SEQUENCE [LARGE SCALE GENOMIC DNA]</scope>
    <source>
        <strain evidence="8 9">6</strain>
    </source>
</reference>
<dbReference type="InterPro" id="IPR015797">
    <property type="entry name" value="NUDIX_hydrolase-like_dom_sf"/>
</dbReference>
<evidence type="ECO:0000256" key="3">
    <source>
        <dbReference type="ARBA" id="ARBA00022723"/>
    </source>
</evidence>